<evidence type="ECO:0000313" key="2">
    <source>
        <dbReference type="EMBL" id="KAH7955749.1"/>
    </source>
</evidence>
<dbReference type="Proteomes" id="UP000821837">
    <property type="component" value="Unassembled WGS sequence"/>
</dbReference>
<comment type="caution">
    <text evidence="2">The sequence shown here is derived from an EMBL/GenBank/DDBJ whole genome shotgun (WGS) entry which is preliminary data.</text>
</comment>
<gene>
    <name evidence="2" type="ORF">HPB52_003620</name>
</gene>
<reference evidence="2" key="2">
    <citation type="submission" date="2021-09" db="EMBL/GenBank/DDBJ databases">
        <authorList>
            <person name="Jia N."/>
            <person name="Wang J."/>
            <person name="Shi W."/>
            <person name="Du L."/>
            <person name="Sun Y."/>
            <person name="Zhan W."/>
            <person name="Jiang J."/>
            <person name="Wang Q."/>
            <person name="Zhang B."/>
            <person name="Ji P."/>
            <person name="Sakyi L.B."/>
            <person name="Cui X."/>
            <person name="Yuan T."/>
            <person name="Jiang B."/>
            <person name="Yang W."/>
            <person name="Lam T.T.-Y."/>
            <person name="Chang Q."/>
            <person name="Ding S."/>
            <person name="Wang X."/>
            <person name="Zhu J."/>
            <person name="Ruan X."/>
            <person name="Zhao L."/>
            <person name="Wei J."/>
            <person name="Que T."/>
            <person name="Du C."/>
            <person name="Cheng J."/>
            <person name="Dai P."/>
            <person name="Han X."/>
            <person name="Huang E."/>
            <person name="Gao Y."/>
            <person name="Liu J."/>
            <person name="Shao H."/>
            <person name="Ye R."/>
            <person name="Li L."/>
            <person name="Wei W."/>
            <person name="Wang X."/>
            <person name="Wang C."/>
            <person name="Huo Q."/>
            <person name="Li W."/>
            <person name="Guo W."/>
            <person name="Chen H."/>
            <person name="Chen S."/>
            <person name="Zhou L."/>
            <person name="Zhou L."/>
            <person name="Ni X."/>
            <person name="Tian J."/>
            <person name="Zhou Y."/>
            <person name="Sheng Y."/>
            <person name="Liu T."/>
            <person name="Pan Y."/>
            <person name="Xia L."/>
            <person name="Li J."/>
            <person name="Zhao F."/>
            <person name="Cao W."/>
        </authorList>
    </citation>
    <scope>NUCLEOTIDE SEQUENCE</scope>
    <source>
        <strain evidence="2">Rsan-2018</strain>
        <tissue evidence="2">Larvae</tissue>
    </source>
</reference>
<protein>
    <submittedName>
        <fullName evidence="2">Uncharacterized protein</fullName>
    </submittedName>
</protein>
<organism evidence="2 3">
    <name type="scientific">Rhipicephalus sanguineus</name>
    <name type="common">Brown dog tick</name>
    <name type="synonym">Ixodes sanguineus</name>
    <dbReference type="NCBI Taxonomy" id="34632"/>
    <lineage>
        <taxon>Eukaryota</taxon>
        <taxon>Metazoa</taxon>
        <taxon>Ecdysozoa</taxon>
        <taxon>Arthropoda</taxon>
        <taxon>Chelicerata</taxon>
        <taxon>Arachnida</taxon>
        <taxon>Acari</taxon>
        <taxon>Parasitiformes</taxon>
        <taxon>Ixodida</taxon>
        <taxon>Ixodoidea</taxon>
        <taxon>Ixodidae</taxon>
        <taxon>Rhipicephalinae</taxon>
        <taxon>Rhipicephalus</taxon>
        <taxon>Rhipicephalus</taxon>
    </lineage>
</organism>
<dbReference type="VEuPathDB" id="VectorBase:RSAN_026141"/>
<proteinExistence type="predicted"/>
<sequence length="272" mass="30665">MLACHLRSLNNPLVLITVIAVSICRARTFAFCIRAKELPPDVNALFGGYYPSVGHGVRVCRILRSEGHRQERTYRDALFVQLQQSELRPGIKKRRWSAYCDRIDHTADNLSSQALNRLRAQRPVKSRHAGVVHICSDVLLPDYVRKTLAFGPKFGVRREESPPELLSMVRSVASRASTEDSDRCVTEGVDVLLREAFIASIAESIYRTSKAGREREQALAAGTKSPAFSDVCTRDRTTGVASKSPRKKRIKEKRASDRISKRRRRWETCVAS</sequence>
<feature type="region of interest" description="Disordered" evidence="1">
    <location>
        <begin position="233"/>
        <end position="272"/>
    </location>
</feature>
<evidence type="ECO:0000313" key="3">
    <source>
        <dbReference type="Proteomes" id="UP000821837"/>
    </source>
</evidence>
<accession>A0A9D4PU04</accession>
<reference evidence="2" key="1">
    <citation type="journal article" date="2020" name="Cell">
        <title>Large-Scale Comparative Analyses of Tick Genomes Elucidate Their Genetic Diversity and Vector Capacities.</title>
        <authorList>
            <consortium name="Tick Genome and Microbiome Consortium (TIGMIC)"/>
            <person name="Jia N."/>
            <person name="Wang J."/>
            <person name="Shi W."/>
            <person name="Du L."/>
            <person name="Sun Y."/>
            <person name="Zhan W."/>
            <person name="Jiang J.F."/>
            <person name="Wang Q."/>
            <person name="Zhang B."/>
            <person name="Ji P."/>
            <person name="Bell-Sakyi L."/>
            <person name="Cui X.M."/>
            <person name="Yuan T.T."/>
            <person name="Jiang B.G."/>
            <person name="Yang W.F."/>
            <person name="Lam T.T."/>
            <person name="Chang Q.C."/>
            <person name="Ding S.J."/>
            <person name="Wang X.J."/>
            <person name="Zhu J.G."/>
            <person name="Ruan X.D."/>
            <person name="Zhao L."/>
            <person name="Wei J.T."/>
            <person name="Ye R.Z."/>
            <person name="Que T.C."/>
            <person name="Du C.H."/>
            <person name="Zhou Y.H."/>
            <person name="Cheng J.X."/>
            <person name="Dai P.F."/>
            <person name="Guo W.B."/>
            <person name="Han X.H."/>
            <person name="Huang E.J."/>
            <person name="Li L.F."/>
            <person name="Wei W."/>
            <person name="Gao Y.C."/>
            <person name="Liu J.Z."/>
            <person name="Shao H.Z."/>
            <person name="Wang X."/>
            <person name="Wang C.C."/>
            <person name="Yang T.C."/>
            <person name="Huo Q.B."/>
            <person name="Li W."/>
            <person name="Chen H.Y."/>
            <person name="Chen S.E."/>
            <person name="Zhou L.G."/>
            <person name="Ni X.B."/>
            <person name="Tian J.H."/>
            <person name="Sheng Y."/>
            <person name="Liu T."/>
            <person name="Pan Y.S."/>
            <person name="Xia L.Y."/>
            <person name="Li J."/>
            <person name="Zhao F."/>
            <person name="Cao W.C."/>
        </authorList>
    </citation>
    <scope>NUCLEOTIDE SEQUENCE</scope>
    <source>
        <strain evidence="2">Rsan-2018</strain>
    </source>
</reference>
<dbReference type="AlphaFoldDB" id="A0A9D4PU04"/>
<keyword evidence="3" id="KW-1185">Reference proteome</keyword>
<evidence type="ECO:0000256" key="1">
    <source>
        <dbReference type="SAM" id="MobiDB-lite"/>
    </source>
</evidence>
<dbReference type="EMBL" id="JABSTV010001250">
    <property type="protein sequence ID" value="KAH7955749.1"/>
    <property type="molecule type" value="Genomic_DNA"/>
</dbReference>
<name>A0A9D4PU04_RHISA</name>